<evidence type="ECO:0000256" key="1">
    <source>
        <dbReference type="SAM" id="MobiDB-lite"/>
    </source>
</evidence>
<dbReference type="Proteomes" id="UP001212841">
    <property type="component" value="Unassembled WGS sequence"/>
</dbReference>
<gene>
    <name evidence="3" type="ORF">HK097_007514</name>
</gene>
<evidence type="ECO:0000313" key="4">
    <source>
        <dbReference type="Proteomes" id="UP001212841"/>
    </source>
</evidence>
<dbReference type="InterPro" id="IPR003163">
    <property type="entry name" value="Tscrpt_reg_HTH_APSES-type"/>
</dbReference>
<accession>A0AAD5X4I2</accession>
<feature type="compositionally biased region" description="Acidic residues" evidence="1">
    <location>
        <begin position="101"/>
        <end position="116"/>
    </location>
</feature>
<reference evidence="3" key="1">
    <citation type="submission" date="2020-05" db="EMBL/GenBank/DDBJ databases">
        <title>Phylogenomic resolution of chytrid fungi.</title>
        <authorList>
            <person name="Stajich J.E."/>
            <person name="Amses K."/>
            <person name="Simmons R."/>
            <person name="Seto K."/>
            <person name="Myers J."/>
            <person name="Bonds A."/>
            <person name="Quandt C.A."/>
            <person name="Barry K."/>
            <person name="Liu P."/>
            <person name="Grigoriev I."/>
            <person name="Longcore J.E."/>
            <person name="James T.Y."/>
        </authorList>
    </citation>
    <scope>NUCLEOTIDE SEQUENCE</scope>
    <source>
        <strain evidence="3">JEL0318</strain>
    </source>
</reference>
<sequence length="958" mass="100577">MHPDDARDKVFTAIVKALLSVGNRPCTPRELSGIILREGLVGLGGNTPYATVSSRISQHFKRTAEYRPGPRPALLGRKPVDVQSRRLRYFVHQEGVTVADVDGDGTDNGPYEETDELPARSRTGSISSGLDGLPYRGPPSEPAQPTRSSRRVKRRRETFSPEAGSLAMNGHVIKRSRRDSFMLDDELVADMHFGHATIRQRGGRRRDSEASVGSGRSSGSGRRGGIEKRRNRRASRSSELDYSDFDEDHFDEANDGTMGEEDQVDVQVEDSMVVEDDSDASSAESAATHSRTPNDYVDVGGGVSILDPPIRPYDSGAGPPVVPEMSDNEDDPDGNSGGASAGVSKEVVMLAEDETDEEIDVEGLDDAVDSTVGVIAKPAADKLDLDERSKVKVTVPASSAPPQILASMEQPAPAPNASTSAIPLPIAIPPSVLLQPGNPHDRRASLNSMHMQVSLHSSHFDSFLPEALLGSLSSLSLPPLPELDERSEEEGIGRGSRKGTEKEWGGVNVGDLDALFGEVGTRHKRKTDAEDAMDEPGKRVKIHQQDDDGGLHDTSQLPIIVATSAPARRRSSSGTATSTFHSQATTSSNSGRGGSFFRASAPAAASANSTSSGVPKHAVEVEDPSKWLDFGSDGPSNADSEVKNTAAPNEGPVPGEGANGSNGKDDSTAMDESEASAISPTSASSSETNADGKGPLFSSVNNAESQVGPPIAIDPERLELTPPSRMEVVGGGPMVWTAMVEGVRCYICWVGGEDLGANRSGPPLSTTTVVHSNATTPLLRRVDNNYVNATLLLHAGGLKTDHERSVILSLERGRVRNRKAGSLLAGTWIPLARAQELARSFLLEGRVGGFLGTSLKRGWYEGLGDVSAEKAKGKGKVATVPTTTKPCAGTGVATGGTKVDTANVAATGVTTAATLANVSASAATVASNSTTIVPPPILTTVGLQPQPEEGEGEGGGLQ</sequence>
<feature type="region of interest" description="Disordered" evidence="1">
    <location>
        <begin position="523"/>
        <end position="716"/>
    </location>
</feature>
<dbReference type="InterPro" id="IPR057511">
    <property type="entry name" value="WH_GDS1"/>
</dbReference>
<evidence type="ECO:0000259" key="2">
    <source>
        <dbReference type="PROSITE" id="PS51299"/>
    </source>
</evidence>
<proteinExistence type="predicted"/>
<feature type="compositionally biased region" description="Low complexity" evidence="1">
    <location>
        <begin position="675"/>
        <end position="687"/>
    </location>
</feature>
<protein>
    <recommendedName>
        <fullName evidence="2">HTH APSES-type domain-containing protein</fullName>
    </recommendedName>
</protein>
<dbReference type="Gene3D" id="3.10.260.10">
    <property type="entry name" value="Transcription regulator HTH, APSES-type DNA-binding domain"/>
    <property type="match status" value="1"/>
</dbReference>
<name>A0AAD5X4I2_9FUNG</name>
<dbReference type="PROSITE" id="PS51299">
    <property type="entry name" value="HTH_APSES"/>
    <property type="match status" value="1"/>
</dbReference>
<keyword evidence="4" id="KW-1185">Reference proteome</keyword>
<evidence type="ECO:0000313" key="3">
    <source>
        <dbReference type="EMBL" id="KAJ3051469.1"/>
    </source>
</evidence>
<feature type="region of interest" description="Disordered" evidence="1">
    <location>
        <begin position="274"/>
        <end position="343"/>
    </location>
</feature>
<feature type="region of interest" description="Disordered" evidence="1">
    <location>
        <begin position="198"/>
        <end position="261"/>
    </location>
</feature>
<feature type="domain" description="HTH APSES-type" evidence="2">
    <location>
        <begin position="754"/>
        <end position="862"/>
    </location>
</feature>
<dbReference type="InterPro" id="IPR036887">
    <property type="entry name" value="HTH_APSES_sf"/>
</dbReference>
<comment type="caution">
    <text evidence="3">The sequence shown here is derived from an EMBL/GenBank/DDBJ whole genome shotgun (WGS) entry which is preliminary data.</text>
</comment>
<dbReference type="SUPFAM" id="SSF54616">
    <property type="entry name" value="DNA-binding domain of Mlu1-box binding protein MBP1"/>
    <property type="match status" value="1"/>
</dbReference>
<dbReference type="GO" id="GO:0003677">
    <property type="term" value="F:DNA binding"/>
    <property type="evidence" value="ECO:0007669"/>
    <property type="project" value="InterPro"/>
</dbReference>
<feature type="region of interest" description="Disordered" evidence="1">
    <location>
        <begin position="100"/>
        <end position="171"/>
    </location>
</feature>
<feature type="compositionally biased region" description="Acidic residues" evidence="1">
    <location>
        <begin position="241"/>
        <end position="261"/>
    </location>
</feature>
<feature type="compositionally biased region" description="Basic and acidic residues" evidence="1">
    <location>
        <begin position="617"/>
        <end position="626"/>
    </location>
</feature>
<organism evidence="3 4">
    <name type="scientific">Rhizophlyctis rosea</name>
    <dbReference type="NCBI Taxonomy" id="64517"/>
    <lineage>
        <taxon>Eukaryota</taxon>
        <taxon>Fungi</taxon>
        <taxon>Fungi incertae sedis</taxon>
        <taxon>Chytridiomycota</taxon>
        <taxon>Chytridiomycota incertae sedis</taxon>
        <taxon>Chytridiomycetes</taxon>
        <taxon>Rhizophlyctidales</taxon>
        <taxon>Rhizophlyctidaceae</taxon>
        <taxon>Rhizophlyctis</taxon>
    </lineage>
</organism>
<dbReference type="Pfam" id="PF25318">
    <property type="entry name" value="WHD_GDS1"/>
    <property type="match status" value="1"/>
</dbReference>
<dbReference type="EMBL" id="JADGJD010000392">
    <property type="protein sequence ID" value="KAJ3051469.1"/>
    <property type="molecule type" value="Genomic_DNA"/>
</dbReference>
<feature type="region of interest" description="Disordered" evidence="1">
    <location>
        <begin position="478"/>
        <end position="507"/>
    </location>
</feature>
<feature type="compositionally biased region" description="Basic and acidic residues" evidence="1">
    <location>
        <begin position="535"/>
        <end position="551"/>
    </location>
</feature>
<feature type="compositionally biased region" description="Low complexity" evidence="1">
    <location>
        <begin position="562"/>
        <end position="612"/>
    </location>
</feature>
<dbReference type="AlphaFoldDB" id="A0AAD5X4I2"/>